<keyword evidence="5 7" id="KW-0472">Membrane</keyword>
<comment type="subcellular location">
    <subcellularLocation>
        <location evidence="1 7">Cell outer membrane</location>
        <topology evidence="1 7">Multi-pass membrane protein</topology>
    </subcellularLocation>
</comment>
<feature type="domain" description="Secretin/TonB short N-terminal" evidence="9">
    <location>
        <begin position="77"/>
        <end position="128"/>
    </location>
</feature>
<dbReference type="InterPro" id="IPR037066">
    <property type="entry name" value="Plug_dom_sf"/>
</dbReference>
<name>A0AAE6ZIQ7_9BACT</name>
<protein>
    <submittedName>
        <fullName evidence="10">SusC/RagA family TonB-linked outer membrane protein</fullName>
    </submittedName>
</protein>
<evidence type="ECO:0000256" key="2">
    <source>
        <dbReference type="ARBA" id="ARBA00022448"/>
    </source>
</evidence>
<evidence type="ECO:0000256" key="7">
    <source>
        <dbReference type="PROSITE-ProRule" id="PRU01360"/>
    </source>
</evidence>
<dbReference type="SUPFAM" id="SSF49464">
    <property type="entry name" value="Carboxypeptidase regulatory domain-like"/>
    <property type="match status" value="1"/>
</dbReference>
<dbReference type="InterPro" id="IPR036942">
    <property type="entry name" value="Beta-barrel_TonB_sf"/>
</dbReference>
<dbReference type="PROSITE" id="PS52016">
    <property type="entry name" value="TONB_DEPENDENT_REC_3"/>
    <property type="match status" value="1"/>
</dbReference>
<dbReference type="InterPro" id="IPR012910">
    <property type="entry name" value="Plug_dom"/>
</dbReference>
<evidence type="ECO:0000259" key="9">
    <source>
        <dbReference type="SMART" id="SM00965"/>
    </source>
</evidence>
<dbReference type="Gene3D" id="2.170.130.10">
    <property type="entry name" value="TonB-dependent receptor, plug domain"/>
    <property type="match status" value="1"/>
</dbReference>
<evidence type="ECO:0000256" key="6">
    <source>
        <dbReference type="ARBA" id="ARBA00023237"/>
    </source>
</evidence>
<dbReference type="EMBL" id="CP051205">
    <property type="protein sequence ID" value="QJB32622.1"/>
    <property type="molecule type" value="Genomic_DNA"/>
</dbReference>
<keyword evidence="3 7" id="KW-1134">Transmembrane beta strand</keyword>
<dbReference type="NCBIfam" id="TIGR04057">
    <property type="entry name" value="SusC_RagA_signa"/>
    <property type="match status" value="1"/>
</dbReference>
<dbReference type="Proteomes" id="UP000502421">
    <property type="component" value="Chromosome"/>
</dbReference>
<dbReference type="SUPFAM" id="SSF56935">
    <property type="entry name" value="Porins"/>
    <property type="match status" value="1"/>
</dbReference>
<keyword evidence="8" id="KW-1133">Transmembrane helix</keyword>
<dbReference type="NCBIfam" id="TIGR04056">
    <property type="entry name" value="OMP_RagA_SusC"/>
    <property type="match status" value="1"/>
</dbReference>
<evidence type="ECO:0000256" key="8">
    <source>
        <dbReference type="SAM" id="Phobius"/>
    </source>
</evidence>
<dbReference type="InterPro" id="IPR008969">
    <property type="entry name" value="CarboxyPept-like_regulatory"/>
</dbReference>
<dbReference type="Gene3D" id="2.40.170.20">
    <property type="entry name" value="TonB-dependent receptor, beta-barrel domain"/>
    <property type="match status" value="1"/>
</dbReference>
<dbReference type="InterPro" id="IPR023996">
    <property type="entry name" value="TonB-dep_OMP_SusC/RagA"/>
</dbReference>
<keyword evidence="4 7" id="KW-0812">Transmembrane</keyword>
<dbReference type="GO" id="GO:0009279">
    <property type="term" value="C:cell outer membrane"/>
    <property type="evidence" value="ECO:0007669"/>
    <property type="project" value="UniProtKB-SubCell"/>
</dbReference>
<dbReference type="SMART" id="SM00965">
    <property type="entry name" value="STN"/>
    <property type="match status" value="1"/>
</dbReference>
<dbReference type="Pfam" id="PF13715">
    <property type="entry name" value="CarbopepD_reg_2"/>
    <property type="match status" value="1"/>
</dbReference>
<proteinExistence type="inferred from homology"/>
<organism evidence="10 11">
    <name type="scientific">Chitinophaga oryzae</name>
    <dbReference type="NCBI Taxonomy" id="2725414"/>
    <lineage>
        <taxon>Bacteria</taxon>
        <taxon>Pseudomonadati</taxon>
        <taxon>Bacteroidota</taxon>
        <taxon>Chitinophagia</taxon>
        <taxon>Chitinophagales</taxon>
        <taxon>Chitinophagaceae</taxon>
        <taxon>Chitinophaga</taxon>
    </lineage>
</organism>
<keyword evidence="2 7" id="KW-0813">Transport</keyword>
<gene>
    <name evidence="10" type="ORF">HF329_15350</name>
</gene>
<dbReference type="RefSeq" id="WP_168804982.1">
    <property type="nucleotide sequence ID" value="NZ_CP051205.1"/>
</dbReference>
<dbReference type="Gene3D" id="2.60.40.1120">
    <property type="entry name" value="Carboxypeptidase-like, regulatory domain"/>
    <property type="match status" value="1"/>
</dbReference>
<dbReference type="Pfam" id="PF07715">
    <property type="entry name" value="Plug"/>
    <property type="match status" value="1"/>
</dbReference>
<dbReference type="InterPro" id="IPR011662">
    <property type="entry name" value="Secretin/TonB_short_N"/>
</dbReference>
<sequence>MEYNVPTKVGTEFSLRKIPSPQGRHTLIIIVAMKLIALLFLFNLQVTASVYSQRISLTASNTPLRDVLQSVRKQSGYSFFVESDNLRDSKPVNLNLWDNSVPEALDKIFENQPFTYTIQNNVIVVTRKERTNLSGADFLTFDSGAPDSTKVVYVQGSVRDDKGQPLVGVSVRVKGSGTGTVTKPDGTYTLKTNAAATLIFSYIGYLSREIKAQQGEIDVVLKQLNTALDQVQVIAYGTTTKRTSTGNIATINADIIEKQPVSNPLLALQGRVPGLFIQQTSGIPGANVKVNIQGINSLQQGTDPFFVVDGVPYPSVNMDPPLAGNAFPGGAGSTLQYINPSDIESITVLKDADATAIYGSRAANGAILITTKKGKSGNTKISFDLQSGIGQIPLRVKMMNTQDYRELRLEGKKNDNAPITMYDFDINGDWDSTKNTNWQKKLVGGKAHFTNLQTSVSGGTEYTQFLISGGYTRETTVYPGNTGNTRENLHFNINHRSQNQKFKVGLTGSYVANNSELVNQDLMSQAVHLPPNAPDIYNADGTLNWGRIPDTDIYSFNNPLAYQLRKYKSNTNNVIANLDLGYSILKGLDITTSLGYNKIQTTETTILPQASFNPGFIPNIRTSYNANKSLTSWIIEPKINYKKDIGLHHFEFLLGSSIQEKKSSSLLIIGTGFSSDAQLGNLASAPTIQAYPTMATYRYTGTFGRINYNYDNKYIVTLAGRRDGTTRFGSENRFANFYSIAGAWLFSEEKLIKDNLQALNLGKIRISYGTTGNDQIQDYLYLTLYNNTFVQIPYQQAIGIQPSGHSNPYLQWELTRKINFGVDIGILNNQLLISGNFHINRSTNQLINYPLGSVTGFSGIYKNIGAEIRNKSFELQIDATPLKGKEINWNISANLTLPQNKLVKFPNLDISTLSQQYVIGQPTSLVKLYPYLGVNPQTGLYEYRTHDGKITSSPDYSTDRTALVTTDPKYYGGITNTISYKQISLSFMFQFVKKTGITDRMTGVMPGTNTSTPIALSDRWKNLNDHATYQRASAESLDALIAYSSLAFSEAAYEDASYIKLRNVNLNYTFPDRWTQKIKVSTIRMFLQGQNLLTIGSFFGNDPESSFLTVLPPLRVVTGGINITL</sequence>
<dbReference type="InterPro" id="IPR039426">
    <property type="entry name" value="TonB-dep_rcpt-like"/>
</dbReference>
<evidence type="ECO:0000256" key="4">
    <source>
        <dbReference type="ARBA" id="ARBA00022692"/>
    </source>
</evidence>
<accession>A0AAE6ZIQ7</accession>
<evidence type="ECO:0000313" key="11">
    <source>
        <dbReference type="Proteomes" id="UP000502421"/>
    </source>
</evidence>
<reference evidence="11" key="1">
    <citation type="submission" date="2020-04" db="EMBL/GenBank/DDBJ databases">
        <authorList>
            <person name="Kittiwongwattana C."/>
        </authorList>
    </citation>
    <scope>NUCLEOTIDE SEQUENCE [LARGE SCALE GENOMIC DNA]</scope>
    <source>
        <strain evidence="11">1310</strain>
    </source>
</reference>
<dbReference type="KEGG" id="coy:HF329_15350"/>
<evidence type="ECO:0000256" key="3">
    <source>
        <dbReference type="ARBA" id="ARBA00022452"/>
    </source>
</evidence>
<evidence type="ECO:0000256" key="1">
    <source>
        <dbReference type="ARBA" id="ARBA00004571"/>
    </source>
</evidence>
<dbReference type="InterPro" id="IPR023997">
    <property type="entry name" value="TonB-dep_OMP_SusC/RagA_CS"/>
</dbReference>
<evidence type="ECO:0000313" key="10">
    <source>
        <dbReference type="EMBL" id="QJB32622.1"/>
    </source>
</evidence>
<dbReference type="AlphaFoldDB" id="A0AAE6ZIQ7"/>
<keyword evidence="6 7" id="KW-0998">Cell outer membrane</keyword>
<evidence type="ECO:0000256" key="5">
    <source>
        <dbReference type="ARBA" id="ARBA00023136"/>
    </source>
</evidence>
<comment type="similarity">
    <text evidence="7">Belongs to the TonB-dependent receptor family.</text>
</comment>
<feature type="transmembrane region" description="Helical" evidence="8">
    <location>
        <begin position="26"/>
        <end position="46"/>
    </location>
</feature>